<reference evidence="3 4" key="1">
    <citation type="submission" date="2023-06" db="EMBL/GenBank/DDBJ databases">
        <title>Paenibacillus polygonum sp. nov., an endophytic bacterium, isolated from Polygonum lapathifolium L. in Nanji Wetland National Nature Reserve, South of Poyang Lake, Jiangxi Province, China.</title>
        <authorList>
            <person name="Yu Z."/>
        </authorList>
    </citation>
    <scope>NUCLEOTIDE SEQUENCE [LARGE SCALE GENOMIC DNA]</scope>
    <source>
        <strain evidence="3 4">C31</strain>
    </source>
</reference>
<feature type="chain" id="PRO_5047038156" evidence="1">
    <location>
        <begin position="26"/>
        <end position="312"/>
    </location>
</feature>
<evidence type="ECO:0000313" key="3">
    <source>
        <dbReference type="EMBL" id="WIV20078.1"/>
    </source>
</evidence>
<dbReference type="Proteomes" id="UP001236415">
    <property type="component" value="Chromosome"/>
</dbReference>
<dbReference type="Gene3D" id="3.30.457.10">
    <property type="entry name" value="Copper amine oxidase-like, N-terminal domain"/>
    <property type="match status" value="1"/>
</dbReference>
<gene>
    <name evidence="3" type="ORF">QPK24_05005</name>
</gene>
<dbReference type="SUPFAM" id="SSF55383">
    <property type="entry name" value="Copper amine oxidase, domain N"/>
    <property type="match status" value="1"/>
</dbReference>
<feature type="signal peptide" evidence="1">
    <location>
        <begin position="1"/>
        <end position="25"/>
    </location>
</feature>
<dbReference type="InterPro" id="IPR036582">
    <property type="entry name" value="Mao_N_sf"/>
</dbReference>
<sequence length="312" mass="34848">MKKLVLSMLLGSLVFASIPVGGVEAAGTTSVEVLLNTKKMSFPDAKPFQDSQGSVMVPIRFVSEALGAKVSYSKSGKMTVVGVTNKDHTVNMTVGQTTALIDGTKKSYGTKIILKQNRTFVPLRLVSEGLGQKVEWDKVGRWVWIGQKNFRSTDDKEFKLKSMNELKTYFAKTSNRLENMYGEKFEGVKVIIRNQLPIQLGDGQVIYSIDLVKINGKEYIKIRSTERGTPIDFLTKSDFVKGRFSLDSLFENNGDSTANNYYPVISNSDKFQNGTYVSSVDPTKFKFKNVDYITFATSKPREYIVAIANPFK</sequence>
<keyword evidence="4" id="KW-1185">Reference proteome</keyword>
<evidence type="ECO:0000259" key="2">
    <source>
        <dbReference type="Pfam" id="PF07833"/>
    </source>
</evidence>
<keyword evidence="1" id="KW-0732">Signal</keyword>
<organism evidence="3 4">
    <name type="scientific">Paenibacillus polygoni</name>
    <dbReference type="NCBI Taxonomy" id="3050112"/>
    <lineage>
        <taxon>Bacteria</taxon>
        <taxon>Bacillati</taxon>
        <taxon>Bacillota</taxon>
        <taxon>Bacilli</taxon>
        <taxon>Bacillales</taxon>
        <taxon>Paenibacillaceae</taxon>
        <taxon>Paenibacillus</taxon>
    </lineage>
</organism>
<name>A0ABY8X7A2_9BACL</name>
<proteinExistence type="predicted"/>
<feature type="domain" description="Copper amine oxidase-like N-terminal" evidence="2">
    <location>
        <begin position="35"/>
        <end position="141"/>
    </location>
</feature>
<evidence type="ECO:0000256" key="1">
    <source>
        <dbReference type="SAM" id="SignalP"/>
    </source>
</evidence>
<dbReference type="RefSeq" id="WP_285746679.1">
    <property type="nucleotide sequence ID" value="NZ_CP127162.1"/>
</dbReference>
<dbReference type="Pfam" id="PF07833">
    <property type="entry name" value="Cu_amine_oxidN1"/>
    <property type="match status" value="1"/>
</dbReference>
<accession>A0ABY8X7A2</accession>
<dbReference type="InterPro" id="IPR012854">
    <property type="entry name" value="Cu_amine_oxidase-like_N"/>
</dbReference>
<protein>
    <submittedName>
        <fullName evidence="3">Stalk domain-containing protein</fullName>
    </submittedName>
</protein>
<evidence type="ECO:0000313" key="4">
    <source>
        <dbReference type="Proteomes" id="UP001236415"/>
    </source>
</evidence>
<dbReference type="EMBL" id="CP127162">
    <property type="protein sequence ID" value="WIV20078.1"/>
    <property type="molecule type" value="Genomic_DNA"/>
</dbReference>